<evidence type="ECO:0000256" key="4">
    <source>
        <dbReference type="SAM" id="Phobius"/>
    </source>
</evidence>
<dbReference type="InterPro" id="IPR036291">
    <property type="entry name" value="NAD(P)-bd_dom_sf"/>
</dbReference>
<dbReference type="InterPro" id="IPR008030">
    <property type="entry name" value="NmrA-like"/>
</dbReference>
<dbReference type="PANTHER" id="PTHR42748:SF31">
    <property type="entry name" value="NMRA-LIKE DOMAIN-CONTAINING PROTEIN-RELATED"/>
    <property type="match status" value="1"/>
</dbReference>
<feature type="transmembrane region" description="Helical" evidence="4">
    <location>
        <begin position="137"/>
        <end position="158"/>
    </location>
</feature>
<dbReference type="Gene3D" id="3.40.50.720">
    <property type="entry name" value="NAD(P)-binding Rossmann-like Domain"/>
    <property type="match status" value="1"/>
</dbReference>
<organism evidence="6 7">
    <name type="scientific">Venturia inaequalis</name>
    <name type="common">Apple scab fungus</name>
    <dbReference type="NCBI Taxonomy" id="5025"/>
    <lineage>
        <taxon>Eukaryota</taxon>
        <taxon>Fungi</taxon>
        <taxon>Dikarya</taxon>
        <taxon>Ascomycota</taxon>
        <taxon>Pezizomycotina</taxon>
        <taxon>Dothideomycetes</taxon>
        <taxon>Pleosporomycetidae</taxon>
        <taxon>Venturiales</taxon>
        <taxon>Venturiaceae</taxon>
        <taxon>Venturia</taxon>
    </lineage>
</organism>
<dbReference type="GO" id="GO:0005634">
    <property type="term" value="C:nucleus"/>
    <property type="evidence" value="ECO:0007669"/>
    <property type="project" value="TreeGrafter"/>
</dbReference>
<dbReference type="Pfam" id="PF05368">
    <property type="entry name" value="NmrA"/>
    <property type="match status" value="1"/>
</dbReference>
<evidence type="ECO:0000313" key="6">
    <source>
        <dbReference type="EMBL" id="KAE9981986.1"/>
    </source>
</evidence>
<proteinExistence type="inferred from homology"/>
<keyword evidence="4" id="KW-0472">Membrane</keyword>
<feature type="domain" description="NmrA-like" evidence="5">
    <location>
        <begin position="2"/>
        <end position="298"/>
    </location>
</feature>
<evidence type="ECO:0000256" key="1">
    <source>
        <dbReference type="ARBA" id="ARBA00006328"/>
    </source>
</evidence>
<feature type="region of interest" description="Disordered" evidence="3">
    <location>
        <begin position="924"/>
        <end position="948"/>
    </location>
</feature>
<gene>
    <name evidence="6" type="ORF">BLS_006738</name>
</gene>
<name>A0A8H3Z731_VENIN</name>
<dbReference type="PANTHER" id="PTHR42748">
    <property type="entry name" value="NITROGEN METABOLITE REPRESSION PROTEIN NMRA FAMILY MEMBER"/>
    <property type="match status" value="1"/>
</dbReference>
<keyword evidence="4" id="KW-0812">Transmembrane</keyword>
<evidence type="ECO:0000313" key="7">
    <source>
        <dbReference type="Proteomes" id="UP000433883"/>
    </source>
</evidence>
<dbReference type="SUPFAM" id="SSF51735">
    <property type="entry name" value="NAD(P)-binding Rossmann-fold domains"/>
    <property type="match status" value="1"/>
</dbReference>
<reference evidence="6 7" key="1">
    <citation type="submission" date="2019-11" db="EMBL/GenBank/DDBJ databases">
        <title>Venturia inaequalis Genome Resource.</title>
        <authorList>
            <person name="Lichtner F.J."/>
        </authorList>
    </citation>
    <scope>NUCLEOTIDE SEQUENCE [LARGE SCALE GENOMIC DNA]</scope>
    <source>
        <strain evidence="6">Bline_iso_100314</strain>
    </source>
</reference>
<evidence type="ECO:0000256" key="3">
    <source>
        <dbReference type="SAM" id="MobiDB-lite"/>
    </source>
</evidence>
<protein>
    <recommendedName>
        <fullName evidence="5">NmrA-like domain-containing protein</fullName>
    </recommendedName>
</protein>
<dbReference type="EMBL" id="WNWQ01000050">
    <property type="protein sequence ID" value="KAE9981986.1"/>
    <property type="molecule type" value="Genomic_DNA"/>
</dbReference>
<dbReference type="CDD" id="cd05251">
    <property type="entry name" value="NmrA_like_SDR_a"/>
    <property type="match status" value="1"/>
</dbReference>
<evidence type="ECO:0000256" key="2">
    <source>
        <dbReference type="ARBA" id="ARBA00022857"/>
    </source>
</evidence>
<keyword evidence="2" id="KW-0521">NADP</keyword>
<comment type="caution">
    <text evidence="6">The sequence shown here is derived from an EMBL/GenBank/DDBJ whole genome shotgun (WGS) entry which is preliminary data.</text>
</comment>
<dbReference type="InterPro" id="IPR051164">
    <property type="entry name" value="NmrA-like_oxidored"/>
</dbReference>
<dbReference type="Proteomes" id="UP000433883">
    <property type="component" value="Unassembled WGS sequence"/>
</dbReference>
<accession>A0A8H3Z731</accession>
<evidence type="ECO:0000259" key="5">
    <source>
        <dbReference type="Pfam" id="PF05368"/>
    </source>
</evidence>
<sequence>MSKIFTVFGATGNQGGSVVKNVLENAELSKTYKIRAITRDVTKPAALALKAKGAEVVAADMNDKDSIIAAIQGSSFVFAVTNYWEKMSAEIEIEQGKVMADASKAAGVERFFWSSLPNVSKGKLHGRNVLKAKVEEYIRFIGLPATFVMPGLFMSYIWGTALQKTAEGFTWSTPLDPDSTGIPLFDPASDMGLFVSASLLLQDETLNKRILAAAGYVTPNEVASIVKEITGKPAVVKKITFEEFHGYLSPAAADELVGNFQLVVDPGYYVGEPADALENSIALVEKAGLRKPVSLKHYIQKQIDKASIYAGSISQPRIRQCIRHFFSSPTTLKAGENPPFLELSQRNVRSPYGLRKHHARLRLKEVDSNIIDQASSLEEQASDGEKQREALSDLADGLSSGSKVKIERQEYDSLTKYEKGNFKIDQMDIAKRERPSPSVHLIRALQLIGKGHLMEPTCADGRFDQKASSKSTWESEHTRDTLGLDQEIQRDTSISLQSITAKFIRRQIEESRPGSVGEEEEEGFGVSGVSGVLEGLKLVSKEGIDRLIPPLSGEENDHIMQEGFTTHDVLLWSTILTEKDSFLAAYSLATEAASLACVEIQGTARVPLFVLNFSLRRRFIAADALQVLLQYAMEYIEYRNSMHSEQAEELQHRRLGPLDLSSIFLLFIRLLRHARKVWPAAIVPITSIIIDHYLPSYTKIKVNPSERQFCTEQCNVALHLISLQTSLNPMDSAAYQQRAQFDLLRAMAGLLLPATRLGHNAVTSVLLRLEKTPQERDWARLKAASWPPFRRSRTRLDDAKGAEYGKSRAGRALDYMQQYGYPLKNIDRAMKIMSGFHVDGSPTIQTREIISGKAHGSAQMWAAMVTSTRTLPEAWACFLRCREFVTRTHHLVYHAMLKKIIYDRIRLDSLQEVRSRDSHFQSSNWFNDTESALPGDGRQTLPAPEDPTDAIYIPSEPPSLESLFDQMISDGVVPETPQLQFLMAHSPTFPFGLKVWAANTSGTPPLMKDGLHPEIPFSEHPGPHEPPLRTDLPPLSASAIASLVGLLCKFPDADTSSLLRITNVKSFPISTLPGTLKYWAFHTGHPFIHAYLLLKTYKTPSRRAWLHLLTALESAKTMENLSMDFSWKTDASHPLIALVLSQHIVASLKESGLEIDHDMFKRLCRIAQHAAPAHYALKWEPGDQTNRLRISRKFRNGLRLASVANYQSKACPQFLRSLFTNLVNGRDVTFRHRRQQLKPRLRGSISASLPAHLAVPDLATLHAYVRALGLFSDFEGVYSLVRWMVSAKEDISKVTARKLNGMNRLKRCIVAVRALLESPGRDVGMKMVEDKAIEGASEELIALVKEQIESVPEWGGWPSDEMVEQYFGTIEDGRE</sequence>
<comment type="similarity">
    <text evidence="1">Belongs to the NmrA-type oxidoreductase family.</text>
</comment>
<dbReference type="Gene3D" id="3.90.25.10">
    <property type="entry name" value="UDP-galactose 4-epimerase, domain 1"/>
    <property type="match status" value="1"/>
</dbReference>
<keyword evidence="4" id="KW-1133">Transmembrane helix</keyword>